<comment type="function">
    <text evidence="1">Subunit of the oligosaccharyl transferase (OST) complex that catalyzes the initial transfer of a defined glycan (Glc(3)Man(9)GlcNAc(2) in eukaryotes) from the lipid carrier dolichol-pyrophosphate to an asparagine residue within an Asn-X-Ser/Thr consensus motif in nascent polypeptide chains, the first step in protein N-glycosylation. N-glycosylation occurs cotranslationally and the complex associates with the Sec61 complex at the channel-forming translocon complex that mediates protein translocation across the endoplasmic reticulum (ER). All subunits are required for a maximal enzyme activity.</text>
</comment>
<evidence type="ECO:0000256" key="9">
    <source>
        <dbReference type="ARBA" id="ARBA00023136"/>
    </source>
</evidence>
<comment type="pathway">
    <text evidence="3">Protein modification; protein glycosylation.</text>
</comment>
<feature type="transmembrane region" description="Helical" evidence="12">
    <location>
        <begin position="257"/>
        <end position="275"/>
    </location>
</feature>
<evidence type="ECO:0000313" key="16">
    <source>
        <dbReference type="EMBL" id="KAF9331842.1"/>
    </source>
</evidence>
<protein>
    <recommendedName>
        <fullName evidence="11">Ribophorin II</fullName>
    </recommendedName>
    <alternativeName>
        <fullName evidence="10">Ribophorin-2</fullName>
    </alternativeName>
</protein>
<evidence type="ECO:0000256" key="11">
    <source>
        <dbReference type="ARBA" id="ARBA00032139"/>
    </source>
</evidence>
<evidence type="ECO:0000256" key="2">
    <source>
        <dbReference type="ARBA" id="ARBA00004477"/>
    </source>
</evidence>
<evidence type="ECO:0000256" key="5">
    <source>
        <dbReference type="ARBA" id="ARBA00022692"/>
    </source>
</evidence>
<dbReference type="GO" id="GO:0006487">
    <property type="term" value="P:protein N-linked glycosylation"/>
    <property type="evidence" value="ECO:0007669"/>
    <property type="project" value="TreeGrafter"/>
</dbReference>
<dbReference type="Pfam" id="PF23860">
    <property type="entry name" value="Ribophorin_II_3rd"/>
    <property type="match status" value="1"/>
</dbReference>
<proteinExistence type="inferred from homology"/>
<dbReference type="EMBL" id="JAAAUY010000298">
    <property type="protein sequence ID" value="KAF9331842.1"/>
    <property type="molecule type" value="Genomic_DNA"/>
</dbReference>
<keyword evidence="17" id="KW-1185">Reference proteome</keyword>
<keyword evidence="8 12" id="KW-1133">Transmembrane helix</keyword>
<keyword evidence="9 12" id="KW-0472">Membrane</keyword>
<dbReference type="GO" id="GO:0000502">
    <property type="term" value="C:proteasome complex"/>
    <property type="evidence" value="ECO:0007669"/>
    <property type="project" value="UniProtKB-KW"/>
</dbReference>
<evidence type="ECO:0000313" key="17">
    <source>
        <dbReference type="Proteomes" id="UP000696485"/>
    </source>
</evidence>
<evidence type="ECO:0000259" key="14">
    <source>
        <dbReference type="Pfam" id="PF23860"/>
    </source>
</evidence>
<evidence type="ECO:0000256" key="6">
    <source>
        <dbReference type="ARBA" id="ARBA00022729"/>
    </source>
</evidence>
<organism evidence="16 17">
    <name type="scientific">Podila minutissima</name>
    <dbReference type="NCBI Taxonomy" id="64525"/>
    <lineage>
        <taxon>Eukaryota</taxon>
        <taxon>Fungi</taxon>
        <taxon>Fungi incertae sedis</taxon>
        <taxon>Mucoromycota</taxon>
        <taxon>Mortierellomycotina</taxon>
        <taxon>Mortierellomycetes</taxon>
        <taxon>Mortierellales</taxon>
        <taxon>Mortierellaceae</taxon>
        <taxon>Podila</taxon>
    </lineage>
</organism>
<sequence>MAKFSSLFLTAVLAAVVAGSSSWQVADINLSIVAKDGTKKAEHKLVYPKVISSAEAFAADPTDHLKLSFKVQNNERPHQAMVRFLSKDDQADQIMVAASVKKASGKGRFELDFAKSHKKFKYGTRKYDMTLLVGGPQVEESLQYALGEIEVRGPTSNPPVRAARVQYEVQPEIHHQFRPDQKLINVAISGFFSLLVLSPVAVLIGLWSQLGIKFEPLKALAQNPVDLIMAAVFFGSLTGIEYVFYSYWTHVTLFPVLQYLGVLSAVAIASGRSVLSAVQTRRLKRTEKSDDVNKKEN</sequence>
<evidence type="ECO:0000256" key="4">
    <source>
        <dbReference type="ARBA" id="ARBA00009038"/>
    </source>
</evidence>
<dbReference type="AlphaFoldDB" id="A0A9P5SN64"/>
<dbReference type="PANTHER" id="PTHR12640">
    <property type="entry name" value="RIBOPHORIN II"/>
    <property type="match status" value="1"/>
</dbReference>
<keyword evidence="16" id="KW-0647">Proteasome</keyword>
<evidence type="ECO:0000259" key="15">
    <source>
        <dbReference type="Pfam" id="PF25147"/>
    </source>
</evidence>
<dbReference type="InterPro" id="IPR056790">
    <property type="entry name" value="Ribophorin_II_C"/>
</dbReference>
<reference evidence="16" key="1">
    <citation type="journal article" date="2020" name="Fungal Divers.">
        <title>Resolving the Mortierellaceae phylogeny through synthesis of multi-gene phylogenetics and phylogenomics.</title>
        <authorList>
            <person name="Vandepol N."/>
            <person name="Liber J."/>
            <person name="Desiro A."/>
            <person name="Na H."/>
            <person name="Kennedy M."/>
            <person name="Barry K."/>
            <person name="Grigoriev I.V."/>
            <person name="Miller A.N."/>
            <person name="O'Donnell K."/>
            <person name="Stajich J.E."/>
            <person name="Bonito G."/>
        </authorList>
    </citation>
    <scope>NUCLEOTIDE SEQUENCE</scope>
    <source>
        <strain evidence="16">NVP1</strain>
    </source>
</reference>
<dbReference type="InterPro" id="IPR055374">
    <property type="entry name" value="Ribophorin_II_3rd"/>
</dbReference>
<evidence type="ECO:0000256" key="13">
    <source>
        <dbReference type="SAM" id="SignalP"/>
    </source>
</evidence>
<dbReference type="InterPro" id="IPR008814">
    <property type="entry name" value="Swp1"/>
</dbReference>
<feature type="domain" description="Ribophorin II third" evidence="14">
    <location>
        <begin position="27"/>
        <end position="151"/>
    </location>
</feature>
<feature type="transmembrane region" description="Helical" evidence="12">
    <location>
        <begin position="183"/>
        <end position="207"/>
    </location>
</feature>
<evidence type="ECO:0000256" key="3">
    <source>
        <dbReference type="ARBA" id="ARBA00004922"/>
    </source>
</evidence>
<feature type="chain" id="PRO_5044292898" description="Ribophorin II" evidence="13">
    <location>
        <begin position="23"/>
        <end position="297"/>
    </location>
</feature>
<name>A0A9P5SN64_9FUNG</name>
<gene>
    <name evidence="16" type="primary">RPN2_2</name>
    <name evidence="16" type="ORF">BG006_005273</name>
</gene>
<accession>A0A9P5SN64</accession>
<evidence type="ECO:0000256" key="7">
    <source>
        <dbReference type="ARBA" id="ARBA00022824"/>
    </source>
</evidence>
<dbReference type="GO" id="GO:0008250">
    <property type="term" value="C:oligosaccharyltransferase complex"/>
    <property type="evidence" value="ECO:0007669"/>
    <property type="project" value="InterPro"/>
</dbReference>
<keyword evidence="5 12" id="KW-0812">Transmembrane</keyword>
<comment type="subcellular location">
    <subcellularLocation>
        <location evidence="2">Endoplasmic reticulum membrane</location>
        <topology evidence="2">Multi-pass membrane protein</topology>
    </subcellularLocation>
</comment>
<evidence type="ECO:0000256" key="8">
    <source>
        <dbReference type="ARBA" id="ARBA00022989"/>
    </source>
</evidence>
<keyword evidence="7" id="KW-0256">Endoplasmic reticulum</keyword>
<feature type="domain" description="Ribophorin II C-terminal" evidence="15">
    <location>
        <begin position="177"/>
        <end position="282"/>
    </location>
</feature>
<feature type="signal peptide" evidence="13">
    <location>
        <begin position="1"/>
        <end position="22"/>
    </location>
</feature>
<dbReference type="Proteomes" id="UP000696485">
    <property type="component" value="Unassembled WGS sequence"/>
</dbReference>
<feature type="transmembrane region" description="Helical" evidence="12">
    <location>
        <begin position="227"/>
        <end position="245"/>
    </location>
</feature>
<comment type="similarity">
    <text evidence="4">Belongs to the SWP1 family.</text>
</comment>
<keyword evidence="6 13" id="KW-0732">Signal</keyword>
<dbReference type="PANTHER" id="PTHR12640:SF0">
    <property type="entry name" value="DOLICHYL-DIPHOSPHOOLIGOSACCHARIDE--PROTEIN GLYCOSYLTRANSFERASE SUBUNIT 2"/>
    <property type="match status" value="1"/>
</dbReference>
<evidence type="ECO:0000256" key="1">
    <source>
        <dbReference type="ARBA" id="ARBA00002791"/>
    </source>
</evidence>
<comment type="caution">
    <text evidence="16">The sequence shown here is derived from an EMBL/GenBank/DDBJ whole genome shotgun (WGS) entry which is preliminary data.</text>
</comment>
<evidence type="ECO:0000256" key="12">
    <source>
        <dbReference type="SAM" id="Phobius"/>
    </source>
</evidence>
<evidence type="ECO:0000256" key="10">
    <source>
        <dbReference type="ARBA" id="ARBA00030078"/>
    </source>
</evidence>
<dbReference type="Pfam" id="PF25147">
    <property type="entry name" value="Ribophorin_II_C"/>
    <property type="match status" value="1"/>
</dbReference>